<keyword evidence="2" id="KW-1185">Reference proteome</keyword>
<organism evidence="1 2">
    <name type="scientific">Tsukamurella strandjordii</name>
    <dbReference type="NCBI Taxonomy" id="147577"/>
    <lineage>
        <taxon>Bacteria</taxon>
        <taxon>Bacillati</taxon>
        <taxon>Actinomycetota</taxon>
        <taxon>Actinomycetes</taxon>
        <taxon>Mycobacteriales</taxon>
        <taxon>Tsukamurellaceae</taxon>
        <taxon>Tsukamurella</taxon>
    </lineage>
</organism>
<gene>
    <name evidence="1" type="ORF">Q7X28_17660</name>
</gene>
<comment type="caution">
    <text evidence="1">The sequence shown here is derived from an EMBL/GenBank/DDBJ whole genome shotgun (WGS) entry which is preliminary data.</text>
</comment>
<protein>
    <submittedName>
        <fullName evidence="1">Uncharacterized protein</fullName>
    </submittedName>
</protein>
<dbReference type="RefSeq" id="WP_305112293.1">
    <property type="nucleotide sequence ID" value="NZ_JAUTIX010000007.1"/>
</dbReference>
<dbReference type="EMBL" id="JAUTIX010000007">
    <property type="protein sequence ID" value="MDP0399751.1"/>
    <property type="molecule type" value="Genomic_DNA"/>
</dbReference>
<sequence length="44" mass="4979">MTDMIRRGDLEAFMLGPRRTIVVRESSVTALAAEEQTLRPYAPE</sequence>
<name>A0AA90NCA7_9ACTN</name>
<proteinExistence type="predicted"/>
<evidence type="ECO:0000313" key="1">
    <source>
        <dbReference type="EMBL" id="MDP0399751.1"/>
    </source>
</evidence>
<reference evidence="1" key="1">
    <citation type="submission" date="2023-08" db="EMBL/GenBank/DDBJ databases">
        <title>The draft genome of Tsukamurella strandjordii strain 050030.</title>
        <authorList>
            <person name="Zhao F."/>
            <person name="Feng Y."/>
            <person name="Zong Z."/>
        </authorList>
    </citation>
    <scope>NUCLEOTIDE SEQUENCE</scope>
    <source>
        <strain evidence="1">050030</strain>
    </source>
</reference>
<dbReference type="Proteomes" id="UP001178281">
    <property type="component" value="Unassembled WGS sequence"/>
</dbReference>
<accession>A0AA90NCA7</accession>
<evidence type="ECO:0000313" key="2">
    <source>
        <dbReference type="Proteomes" id="UP001178281"/>
    </source>
</evidence>
<dbReference type="AlphaFoldDB" id="A0AA90NCA7"/>